<dbReference type="InterPro" id="IPR023210">
    <property type="entry name" value="NADP_OxRdtase_dom"/>
</dbReference>
<accession>A0A8H5HXG5</accession>
<dbReference type="EMBL" id="JAACJN010000011">
    <property type="protein sequence ID" value="KAF5391225.1"/>
    <property type="molecule type" value="Genomic_DNA"/>
</dbReference>
<sequence>MSNYIAAQIRPLKSFFRLSCSLAHTNALPATLPLRRIRDSKVSAIDFGAMGLSGFYGEAVLSDEERFKVLDAALGNGCTMIDTADVYNDNEELIGKRLKRTGNRDSLHRNQDRILP</sequence>
<organism evidence="3 4">
    <name type="scientific">Collybiopsis confluens</name>
    <dbReference type="NCBI Taxonomy" id="2823264"/>
    <lineage>
        <taxon>Eukaryota</taxon>
        <taxon>Fungi</taxon>
        <taxon>Dikarya</taxon>
        <taxon>Basidiomycota</taxon>
        <taxon>Agaricomycotina</taxon>
        <taxon>Agaricomycetes</taxon>
        <taxon>Agaricomycetidae</taxon>
        <taxon>Agaricales</taxon>
        <taxon>Marasmiineae</taxon>
        <taxon>Omphalotaceae</taxon>
        <taxon>Collybiopsis</taxon>
    </lineage>
</organism>
<dbReference type="Proteomes" id="UP000518752">
    <property type="component" value="Unassembled WGS sequence"/>
</dbReference>
<dbReference type="Gene3D" id="3.20.20.100">
    <property type="entry name" value="NADP-dependent oxidoreductase domain"/>
    <property type="match status" value="1"/>
</dbReference>
<dbReference type="SUPFAM" id="SSF51430">
    <property type="entry name" value="NAD(P)-linked oxidoreductase"/>
    <property type="match status" value="1"/>
</dbReference>
<evidence type="ECO:0000256" key="1">
    <source>
        <dbReference type="ARBA" id="ARBA00023002"/>
    </source>
</evidence>
<dbReference type="PANTHER" id="PTHR43625">
    <property type="entry name" value="AFLATOXIN B1 ALDEHYDE REDUCTASE"/>
    <property type="match status" value="1"/>
</dbReference>
<dbReference type="OrthoDB" id="2884715at2759"/>
<evidence type="ECO:0000313" key="3">
    <source>
        <dbReference type="EMBL" id="KAF5391225.1"/>
    </source>
</evidence>
<name>A0A8H5HXG5_9AGAR</name>
<dbReference type="PANTHER" id="PTHR43625:SF40">
    <property type="entry name" value="ALDO-KETO REDUCTASE YAKC [NADP(+)]"/>
    <property type="match status" value="1"/>
</dbReference>
<dbReference type="InterPro" id="IPR050791">
    <property type="entry name" value="Aldo-Keto_reductase"/>
</dbReference>
<keyword evidence="4" id="KW-1185">Reference proteome</keyword>
<proteinExistence type="predicted"/>
<dbReference type="InterPro" id="IPR036812">
    <property type="entry name" value="NAD(P)_OxRdtase_dom_sf"/>
</dbReference>
<dbReference type="Pfam" id="PF00248">
    <property type="entry name" value="Aldo_ket_red"/>
    <property type="match status" value="1"/>
</dbReference>
<evidence type="ECO:0000313" key="4">
    <source>
        <dbReference type="Proteomes" id="UP000518752"/>
    </source>
</evidence>
<dbReference type="GO" id="GO:0016491">
    <property type="term" value="F:oxidoreductase activity"/>
    <property type="evidence" value="ECO:0007669"/>
    <property type="project" value="UniProtKB-KW"/>
</dbReference>
<protein>
    <recommendedName>
        <fullName evidence="2">NADP-dependent oxidoreductase domain-containing protein</fullName>
    </recommendedName>
</protein>
<comment type="caution">
    <text evidence="3">The sequence shown here is derived from an EMBL/GenBank/DDBJ whole genome shotgun (WGS) entry which is preliminary data.</text>
</comment>
<feature type="domain" description="NADP-dependent oxidoreductase" evidence="2">
    <location>
        <begin position="45"/>
        <end position="106"/>
    </location>
</feature>
<gene>
    <name evidence="3" type="ORF">D9757_003059</name>
</gene>
<dbReference type="GO" id="GO:0005737">
    <property type="term" value="C:cytoplasm"/>
    <property type="evidence" value="ECO:0007669"/>
    <property type="project" value="TreeGrafter"/>
</dbReference>
<keyword evidence="1" id="KW-0560">Oxidoreductase</keyword>
<reference evidence="3 4" key="1">
    <citation type="journal article" date="2020" name="ISME J.">
        <title>Uncovering the hidden diversity of litter-decomposition mechanisms in mushroom-forming fungi.</title>
        <authorList>
            <person name="Floudas D."/>
            <person name="Bentzer J."/>
            <person name="Ahren D."/>
            <person name="Johansson T."/>
            <person name="Persson P."/>
            <person name="Tunlid A."/>
        </authorList>
    </citation>
    <scope>NUCLEOTIDE SEQUENCE [LARGE SCALE GENOMIC DNA]</scope>
    <source>
        <strain evidence="3 4">CBS 406.79</strain>
    </source>
</reference>
<evidence type="ECO:0000259" key="2">
    <source>
        <dbReference type="Pfam" id="PF00248"/>
    </source>
</evidence>
<dbReference type="AlphaFoldDB" id="A0A8H5HXG5"/>